<dbReference type="GO" id="GO:0016491">
    <property type="term" value="F:oxidoreductase activity"/>
    <property type="evidence" value="ECO:0007669"/>
    <property type="project" value="UniProtKB-KW"/>
</dbReference>
<organism evidence="2 3">
    <name type="scientific">Lachnellula cervina</name>
    <dbReference type="NCBI Taxonomy" id="1316786"/>
    <lineage>
        <taxon>Eukaryota</taxon>
        <taxon>Fungi</taxon>
        <taxon>Dikarya</taxon>
        <taxon>Ascomycota</taxon>
        <taxon>Pezizomycotina</taxon>
        <taxon>Leotiomycetes</taxon>
        <taxon>Helotiales</taxon>
        <taxon>Lachnaceae</taxon>
        <taxon>Lachnellula</taxon>
    </lineage>
</organism>
<evidence type="ECO:0000313" key="3">
    <source>
        <dbReference type="Proteomes" id="UP000481288"/>
    </source>
</evidence>
<dbReference type="EMBL" id="QGMG01000049">
    <property type="protein sequence ID" value="TVY58259.1"/>
    <property type="molecule type" value="Genomic_DNA"/>
</dbReference>
<dbReference type="SUPFAM" id="SSF51735">
    <property type="entry name" value="NAD(P)-binding Rossmann-fold domains"/>
    <property type="match status" value="1"/>
</dbReference>
<keyword evidence="3" id="KW-1185">Reference proteome</keyword>
<dbReference type="PANTHER" id="PTHR43157">
    <property type="entry name" value="PHOSPHATIDYLINOSITOL-GLYCAN BIOSYNTHESIS CLASS F PROTEIN-RELATED"/>
    <property type="match status" value="1"/>
</dbReference>
<dbReference type="Proteomes" id="UP000481288">
    <property type="component" value="Unassembled WGS sequence"/>
</dbReference>
<dbReference type="Gene3D" id="3.40.50.720">
    <property type="entry name" value="NAD(P)-binding Rossmann-like Domain"/>
    <property type="match status" value="1"/>
</dbReference>
<gene>
    <name evidence="2" type="primary">yanD_3</name>
    <name evidence="2" type="ORF">LCER1_G001901</name>
</gene>
<dbReference type="Pfam" id="PF00106">
    <property type="entry name" value="adh_short"/>
    <property type="match status" value="1"/>
</dbReference>
<dbReference type="AlphaFoldDB" id="A0A7D8YXE0"/>
<comment type="caution">
    <text evidence="2">The sequence shown here is derived from an EMBL/GenBank/DDBJ whole genome shotgun (WGS) entry which is preliminary data.</text>
</comment>
<proteinExistence type="predicted"/>
<evidence type="ECO:0000313" key="2">
    <source>
        <dbReference type="EMBL" id="TVY58259.1"/>
    </source>
</evidence>
<dbReference type="PANTHER" id="PTHR43157:SF31">
    <property type="entry name" value="PHOSPHATIDYLINOSITOL-GLYCAN BIOSYNTHESIS CLASS F PROTEIN"/>
    <property type="match status" value="1"/>
</dbReference>
<dbReference type="InterPro" id="IPR036291">
    <property type="entry name" value="NAD(P)-bd_dom_sf"/>
</dbReference>
<accession>A0A7D8YXE0</accession>
<evidence type="ECO:0000256" key="1">
    <source>
        <dbReference type="ARBA" id="ARBA00023002"/>
    </source>
</evidence>
<dbReference type="PRINTS" id="PR00081">
    <property type="entry name" value="GDHRDH"/>
</dbReference>
<dbReference type="OrthoDB" id="542013at2759"/>
<reference evidence="2 3" key="1">
    <citation type="submission" date="2018-05" db="EMBL/GenBank/DDBJ databases">
        <title>Whole genome sequencing for identification of molecular markers to develop diagnostic detection tools for the regulated plant pathogen Lachnellula willkommii.</title>
        <authorList>
            <person name="Giroux E."/>
            <person name="Bilodeau G."/>
        </authorList>
    </citation>
    <scope>NUCLEOTIDE SEQUENCE [LARGE SCALE GENOMIC DNA]</scope>
    <source>
        <strain evidence="2 3">CBS 625.97</strain>
    </source>
</reference>
<name>A0A7D8YXE0_9HELO</name>
<protein>
    <submittedName>
        <fullName evidence="2">Short chain dehydrogenase yanD</fullName>
    </submittedName>
</protein>
<keyword evidence="1" id="KW-0560">Oxidoreductase</keyword>
<sequence>MSFLAAFIDRQFIHNKPPLPTASFKGQTIIVTGASSGLGLEACKHLVRMGASQIILACRNIDKANTAVKSVQATTTCPSNVLKASVLAFSDRVKAKLPRVDVVLANAGLHTLSSK</sequence>
<dbReference type="InterPro" id="IPR002347">
    <property type="entry name" value="SDR_fam"/>
</dbReference>